<feature type="domain" description="Outer membrane protein beta-barrel" evidence="1">
    <location>
        <begin position="20"/>
        <end position="163"/>
    </location>
</feature>
<name>G2PQ47_ALLRU</name>
<dbReference type="InterPro" id="IPR025665">
    <property type="entry name" value="Beta-barrel_OMP_2"/>
</dbReference>
<dbReference type="STRING" id="886377.Murru_1471"/>
<evidence type="ECO:0000313" key="3">
    <source>
        <dbReference type="Proteomes" id="UP000008908"/>
    </source>
</evidence>
<dbReference type="EMBL" id="CP002999">
    <property type="protein sequence ID" value="AEM70512.1"/>
    <property type="molecule type" value="Genomic_DNA"/>
</dbReference>
<dbReference type="eggNOG" id="COG3637">
    <property type="taxonomic scope" value="Bacteria"/>
</dbReference>
<protein>
    <recommendedName>
        <fullName evidence="1">Outer membrane protein beta-barrel domain-containing protein</fullName>
    </recommendedName>
</protein>
<gene>
    <name evidence="2" type="ordered locus">Murru_1471</name>
</gene>
<sequence>MKKLVLLTVLGLLNYLPGIAQQINFGAKAGLNLATLSEDYDPDVAARTSFHFGAMAEIPISEMFSIQPELLYSSQGATDDGDDDEEVRLNYITLPVLAKYYVFDGLSIEGGPQLGLLLLGEIEDNGETTDVKDISKSTDFGLAFGLGYKMETGLNFGVRYYFGSDINDIAESSDKIKNKVFQISVGYFFN</sequence>
<reference evidence="2 3" key="2">
    <citation type="journal article" date="2012" name="Stand. Genomic Sci.">
        <title>Complete genome sequence of the facultatively anaerobic, appendaged bacterium Muricauda ruestringensis type strain (B1(T)).</title>
        <authorList>
            <person name="Huntemann M."/>
            <person name="Teshima H."/>
            <person name="Lapidus A."/>
            <person name="Nolan M."/>
            <person name="Lucas S."/>
            <person name="Hammon N."/>
            <person name="Deshpande S."/>
            <person name="Cheng J.F."/>
            <person name="Tapia R."/>
            <person name="Goodwin L.A."/>
            <person name="Pitluck S."/>
            <person name="Liolios K."/>
            <person name="Pagani I."/>
            <person name="Ivanova N."/>
            <person name="Mavromatis K."/>
            <person name="Mikhailova N."/>
            <person name="Pati A."/>
            <person name="Chen A."/>
            <person name="Palaniappan K."/>
            <person name="Land M."/>
            <person name="Hauser L."/>
            <person name="Pan C."/>
            <person name="Brambilla E.M."/>
            <person name="Rohde M."/>
            <person name="Spring S."/>
            <person name="Goker M."/>
            <person name="Detter J.C."/>
            <person name="Bristow J."/>
            <person name="Eisen J.A."/>
            <person name="Markowitz V."/>
            <person name="Hugenholtz P."/>
            <person name="Kyrpides N.C."/>
            <person name="Klenk H.P."/>
            <person name="Woyke T."/>
        </authorList>
    </citation>
    <scope>NUCLEOTIDE SEQUENCE [LARGE SCALE GENOMIC DNA]</scope>
    <source>
        <strain evidence="3">DSM 13258 / LMG 19739 / B1</strain>
    </source>
</reference>
<dbReference type="OrthoDB" id="947434at2"/>
<evidence type="ECO:0000259" key="1">
    <source>
        <dbReference type="Pfam" id="PF13568"/>
    </source>
</evidence>
<reference evidence="3" key="1">
    <citation type="submission" date="2011-08" db="EMBL/GenBank/DDBJ databases">
        <title>The complete genome of Muricauda ruestringensis DSM 13258.</title>
        <authorList>
            <person name="Lucas S."/>
            <person name="Han J."/>
            <person name="Lapidus A."/>
            <person name="Bruce D."/>
            <person name="Goodwin L."/>
            <person name="Pitluck S."/>
            <person name="Peters L."/>
            <person name="Kyrpides N."/>
            <person name="Mavromatis K."/>
            <person name="Ivanova N."/>
            <person name="Ovchinnikova G."/>
            <person name="Teshima H."/>
            <person name="Detter J.C."/>
            <person name="Tapia R."/>
            <person name="Han C."/>
            <person name="Land M."/>
            <person name="Hauser L."/>
            <person name="Markowitz V."/>
            <person name="Cheng J.-F."/>
            <person name="Hugenholtz P."/>
            <person name="Woyke T."/>
            <person name="Wu D."/>
            <person name="Spring S."/>
            <person name="Schroeder M."/>
            <person name="Brambilla E."/>
            <person name="Klenk H.-P."/>
            <person name="Eisen J.A."/>
        </authorList>
    </citation>
    <scope>NUCLEOTIDE SEQUENCE [LARGE SCALE GENOMIC DNA]</scope>
    <source>
        <strain evidence="3">DSM 13258 / LMG 19739 / B1</strain>
    </source>
</reference>
<dbReference type="SUPFAM" id="SSF56925">
    <property type="entry name" value="OMPA-like"/>
    <property type="match status" value="1"/>
</dbReference>
<evidence type="ECO:0000313" key="2">
    <source>
        <dbReference type="EMBL" id="AEM70512.1"/>
    </source>
</evidence>
<dbReference type="RefSeq" id="WP_014032793.1">
    <property type="nucleotide sequence ID" value="NC_015945.1"/>
</dbReference>
<accession>G2PQ47</accession>
<keyword evidence="3" id="KW-1185">Reference proteome</keyword>
<proteinExistence type="predicted"/>
<dbReference type="HOGENOM" id="CLU_082049_4_1_10"/>
<dbReference type="KEGG" id="mrs:Murru_1471"/>
<dbReference type="Proteomes" id="UP000008908">
    <property type="component" value="Chromosome"/>
</dbReference>
<dbReference type="AlphaFoldDB" id="G2PQ47"/>
<dbReference type="Gene3D" id="2.40.160.20">
    <property type="match status" value="1"/>
</dbReference>
<dbReference type="Pfam" id="PF13568">
    <property type="entry name" value="OMP_b-brl_2"/>
    <property type="match status" value="1"/>
</dbReference>
<dbReference type="InterPro" id="IPR011250">
    <property type="entry name" value="OMP/PagP_B-barrel"/>
</dbReference>
<organism evidence="2 3">
    <name type="scientific">Allomuricauda ruestringensis (strain DSM 13258 / CIP 107369 / LMG 19739 / B1)</name>
    <name type="common">Muricauda ruestringensis</name>
    <dbReference type="NCBI Taxonomy" id="886377"/>
    <lineage>
        <taxon>Bacteria</taxon>
        <taxon>Pseudomonadati</taxon>
        <taxon>Bacteroidota</taxon>
        <taxon>Flavobacteriia</taxon>
        <taxon>Flavobacteriales</taxon>
        <taxon>Flavobacteriaceae</taxon>
        <taxon>Flagellimonas</taxon>
    </lineage>
</organism>